<dbReference type="InterPro" id="IPR028082">
    <property type="entry name" value="Peripla_BP_I"/>
</dbReference>
<accession>A0ABV6RUG2</accession>
<keyword evidence="2 5" id="KW-0238">DNA-binding</keyword>
<evidence type="ECO:0000313" key="6">
    <source>
        <dbReference type="Proteomes" id="UP001589896"/>
    </source>
</evidence>
<evidence type="ECO:0000256" key="3">
    <source>
        <dbReference type="ARBA" id="ARBA00023163"/>
    </source>
</evidence>
<dbReference type="InterPro" id="IPR046335">
    <property type="entry name" value="LacI/GalR-like_sensor"/>
</dbReference>
<dbReference type="Gene3D" id="1.10.260.40">
    <property type="entry name" value="lambda repressor-like DNA-binding domains"/>
    <property type="match status" value="1"/>
</dbReference>
<gene>
    <name evidence="5" type="ORF">ACFFGH_22515</name>
</gene>
<dbReference type="InterPro" id="IPR000843">
    <property type="entry name" value="HTH_LacI"/>
</dbReference>
<dbReference type="Gene3D" id="3.40.50.2300">
    <property type="match status" value="2"/>
</dbReference>
<dbReference type="CDD" id="cd01392">
    <property type="entry name" value="HTH_LacI"/>
    <property type="match status" value="1"/>
</dbReference>
<name>A0ABV6RUG2_9GAMM</name>
<dbReference type="Proteomes" id="UP001589896">
    <property type="component" value="Unassembled WGS sequence"/>
</dbReference>
<dbReference type="RefSeq" id="WP_386672516.1">
    <property type="nucleotide sequence ID" value="NZ_JBHLTG010000006.1"/>
</dbReference>
<evidence type="ECO:0000256" key="1">
    <source>
        <dbReference type="ARBA" id="ARBA00023015"/>
    </source>
</evidence>
<dbReference type="SMART" id="SM00354">
    <property type="entry name" value="HTH_LACI"/>
    <property type="match status" value="1"/>
</dbReference>
<dbReference type="CDD" id="cd06267">
    <property type="entry name" value="PBP1_LacI_sugar_binding-like"/>
    <property type="match status" value="1"/>
</dbReference>
<keyword evidence="6" id="KW-1185">Reference proteome</keyword>
<dbReference type="Pfam" id="PF13377">
    <property type="entry name" value="Peripla_BP_3"/>
    <property type="match status" value="1"/>
</dbReference>
<keyword evidence="1" id="KW-0805">Transcription regulation</keyword>
<reference evidence="5 6" key="1">
    <citation type="submission" date="2024-09" db="EMBL/GenBank/DDBJ databases">
        <authorList>
            <person name="Sun Q."/>
            <person name="Mori K."/>
        </authorList>
    </citation>
    <scope>NUCLEOTIDE SEQUENCE [LARGE SCALE GENOMIC DNA]</scope>
    <source>
        <strain evidence="5 6">KCTC 23076</strain>
    </source>
</reference>
<feature type="domain" description="HTH lacI-type" evidence="4">
    <location>
        <begin position="3"/>
        <end position="57"/>
    </location>
</feature>
<sequence length="337" mass="36574">MAATMRDVALLAGVSTRTVSNVVSGYEFVRDSTRDRVNAAIEQLGYQPNLAARHLRAGRTGTIGLAVPELRFSYFADLADLVLEASKQRGLEVLIEQTTGDRDSEIALLKSPRTSMMDGLLFSPLGMADDDRDLLDVSYPLVLLGERVFSPLHDHVTIQNVEAARAATEYLIDAGRRRIAVVGGHHGETIGSAGLRLEGYRQALSGRGIEFDEELVVYSEGWHRPDGAEAADELLRRGVAFDALFGLNDELALGALRVLRRADVDVPGEVMVHGFDNLDEGKYSLPSLSTVDPGRAIIAESAVDALVERISDRHGLLGAGRQIDAPFTLVERESTGR</sequence>
<proteinExistence type="predicted"/>
<dbReference type="Pfam" id="PF00356">
    <property type="entry name" value="LacI"/>
    <property type="match status" value="1"/>
</dbReference>
<dbReference type="GO" id="GO:0003677">
    <property type="term" value="F:DNA binding"/>
    <property type="evidence" value="ECO:0007669"/>
    <property type="project" value="UniProtKB-KW"/>
</dbReference>
<dbReference type="PROSITE" id="PS50932">
    <property type="entry name" value="HTH_LACI_2"/>
    <property type="match status" value="1"/>
</dbReference>
<keyword evidence="3" id="KW-0804">Transcription</keyword>
<organism evidence="5 6">
    <name type="scientific">Lysobacter korlensis</name>
    <dbReference type="NCBI Taxonomy" id="553636"/>
    <lineage>
        <taxon>Bacteria</taxon>
        <taxon>Pseudomonadati</taxon>
        <taxon>Pseudomonadota</taxon>
        <taxon>Gammaproteobacteria</taxon>
        <taxon>Lysobacterales</taxon>
        <taxon>Lysobacteraceae</taxon>
        <taxon>Lysobacter</taxon>
    </lineage>
</organism>
<dbReference type="PANTHER" id="PTHR30146">
    <property type="entry name" value="LACI-RELATED TRANSCRIPTIONAL REPRESSOR"/>
    <property type="match status" value="1"/>
</dbReference>
<evidence type="ECO:0000256" key="2">
    <source>
        <dbReference type="ARBA" id="ARBA00023125"/>
    </source>
</evidence>
<dbReference type="SUPFAM" id="SSF47413">
    <property type="entry name" value="lambda repressor-like DNA-binding domains"/>
    <property type="match status" value="1"/>
</dbReference>
<dbReference type="PROSITE" id="PS00356">
    <property type="entry name" value="HTH_LACI_1"/>
    <property type="match status" value="1"/>
</dbReference>
<evidence type="ECO:0000313" key="5">
    <source>
        <dbReference type="EMBL" id="MFC0680613.1"/>
    </source>
</evidence>
<dbReference type="InterPro" id="IPR010982">
    <property type="entry name" value="Lambda_DNA-bd_dom_sf"/>
</dbReference>
<dbReference type="PANTHER" id="PTHR30146:SF109">
    <property type="entry name" value="HTH-TYPE TRANSCRIPTIONAL REGULATOR GALS"/>
    <property type="match status" value="1"/>
</dbReference>
<protein>
    <submittedName>
        <fullName evidence="5">LacI family DNA-binding transcriptional regulator</fullName>
    </submittedName>
</protein>
<evidence type="ECO:0000259" key="4">
    <source>
        <dbReference type="PROSITE" id="PS50932"/>
    </source>
</evidence>
<comment type="caution">
    <text evidence="5">The sequence shown here is derived from an EMBL/GenBank/DDBJ whole genome shotgun (WGS) entry which is preliminary data.</text>
</comment>
<dbReference type="SUPFAM" id="SSF53822">
    <property type="entry name" value="Periplasmic binding protein-like I"/>
    <property type="match status" value="1"/>
</dbReference>
<dbReference type="EMBL" id="JBHLTG010000006">
    <property type="protein sequence ID" value="MFC0680613.1"/>
    <property type="molecule type" value="Genomic_DNA"/>
</dbReference>